<evidence type="ECO:0000313" key="6">
    <source>
        <dbReference type="Proteomes" id="UP001215151"/>
    </source>
</evidence>
<evidence type="ECO:0000256" key="1">
    <source>
        <dbReference type="ARBA" id="ARBA00038215"/>
    </source>
</evidence>
<comment type="similarity">
    <text evidence="1">Belongs to the peptidase S12 family.</text>
</comment>
<dbReference type="Proteomes" id="UP001215151">
    <property type="component" value="Unassembled WGS sequence"/>
</dbReference>
<dbReference type="SUPFAM" id="SSF56601">
    <property type="entry name" value="beta-lactamase/transpeptidase-like"/>
    <property type="match status" value="1"/>
</dbReference>
<keyword evidence="3" id="KW-0732">Signal</keyword>
<dbReference type="AlphaFoldDB" id="A0AAD7X6W7"/>
<keyword evidence="6" id="KW-1185">Reference proteome</keyword>
<name>A0AAD7X6W7_9APHY</name>
<dbReference type="PANTHER" id="PTHR46825">
    <property type="entry name" value="D-ALANYL-D-ALANINE-CARBOXYPEPTIDASE/ENDOPEPTIDASE AMPH"/>
    <property type="match status" value="1"/>
</dbReference>
<sequence>MMSHGQFNSWIATGLQLYLATWGVQKPPSSTNVITHELSQFVQEVLNSSTIPGLSLGVVRLTDDKKPVAEYAAWGRQTEESKENDLTPDALFALASCSKAFLVTSVGLLMEDYAHGRNTTPLPSALQALNWETKLKDLLPEEWAVQDAWIDSKAKLRDAFSHLTGMPRHDYSYRPGDAPADVVGRMRHLPPAYELREQWSYNNQMFMLGAHVVAKYTNMTYGSFVAERIFKPLNMTSTSFSPSEAAKTGRLTQTWTRGVRRVPFWMSDAEDDLFAGAGGAISNVEDMTKWLATLLNGGVDPITNRTIVPTSVLTHMTTARAIVHGEAAKDLSIVGYGMGWFRMSYKGHDVTWHPGAIPGFSLLVAFLPADNLGAVILTNMDDKADEAMSVLQRVIDVALDLPASSPSERSDDSQTEQPQEQIAVSADDAKPLPLGLDAYTGLYTNVGYGNITLCSPNGTSSYCAHVLSDFAAVDAASGEQQAETRLLAAWPRFWSTHVRMLHISDSTFRLIFPALFPRGYGLNKTAFEYYDTAVSMGRAEFLVEDGQVHGFAMITDEVVAEARAQRASGLVREIGDAWFDKVQ</sequence>
<dbReference type="Pfam" id="PF00144">
    <property type="entry name" value="Beta-lactamase"/>
    <property type="match status" value="1"/>
</dbReference>
<organism evidence="5 6">
    <name type="scientific">Trametes cubensis</name>
    <dbReference type="NCBI Taxonomy" id="1111947"/>
    <lineage>
        <taxon>Eukaryota</taxon>
        <taxon>Fungi</taxon>
        <taxon>Dikarya</taxon>
        <taxon>Basidiomycota</taxon>
        <taxon>Agaricomycotina</taxon>
        <taxon>Agaricomycetes</taxon>
        <taxon>Polyporales</taxon>
        <taxon>Polyporaceae</taxon>
        <taxon>Trametes</taxon>
    </lineage>
</organism>
<evidence type="ECO:0000256" key="2">
    <source>
        <dbReference type="SAM" id="MobiDB-lite"/>
    </source>
</evidence>
<dbReference type="PANTHER" id="PTHR46825:SF15">
    <property type="entry name" value="BETA-LACTAMASE-RELATED DOMAIN-CONTAINING PROTEIN"/>
    <property type="match status" value="1"/>
</dbReference>
<feature type="chain" id="PRO_5042288735" description="Beta-lactamase-related domain-containing protein" evidence="3">
    <location>
        <begin position="24"/>
        <end position="583"/>
    </location>
</feature>
<feature type="signal peptide" evidence="3">
    <location>
        <begin position="1"/>
        <end position="23"/>
    </location>
</feature>
<comment type="caution">
    <text evidence="5">The sequence shown here is derived from an EMBL/GenBank/DDBJ whole genome shotgun (WGS) entry which is preliminary data.</text>
</comment>
<dbReference type="InterPro" id="IPR050491">
    <property type="entry name" value="AmpC-like"/>
</dbReference>
<dbReference type="EMBL" id="JAPEVG010000394">
    <property type="protein sequence ID" value="KAJ8463439.1"/>
    <property type="molecule type" value="Genomic_DNA"/>
</dbReference>
<feature type="domain" description="Beta-lactamase-related" evidence="4">
    <location>
        <begin position="39"/>
        <end position="389"/>
    </location>
</feature>
<protein>
    <recommendedName>
        <fullName evidence="4">Beta-lactamase-related domain-containing protein</fullName>
    </recommendedName>
</protein>
<dbReference type="Gene3D" id="3.40.710.10">
    <property type="entry name" value="DD-peptidase/beta-lactamase superfamily"/>
    <property type="match status" value="1"/>
</dbReference>
<feature type="region of interest" description="Disordered" evidence="2">
    <location>
        <begin position="403"/>
        <end position="424"/>
    </location>
</feature>
<gene>
    <name evidence="5" type="ORF">ONZ51_g10257</name>
</gene>
<evidence type="ECO:0000313" key="5">
    <source>
        <dbReference type="EMBL" id="KAJ8463439.1"/>
    </source>
</evidence>
<evidence type="ECO:0000259" key="4">
    <source>
        <dbReference type="Pfam" id="PF00144"/>
    </source>
</evidence>
<dbReference type="InterPro" id="IPR012338">
    <property type="entry name" value="Beta-lactam/transpept-like"/>
</dbReference>
<accession>A0AAD7X6W7</accession>
<proteinExistence type="inferred from homology"/>
<evidence type="ECO:0000256" key="3">
    <source>
        <dbReference type="SAM" id="SignalP"/>
    </source>
</evidence>
<dbReference type="InterPro" id="IPR001466">
    <property type="entry name" value="Beta-lactam-related"/>
</dbReference>
<reference evidence="5" key="1">
    <citation type="submission" date="2022-11" db="EMBL/GenBank/DDBJ databases">
        <title>Genome Sequence of Cubamyces cubensis.</title>
        <authorList>
            <person name="Buettner E."/>
        </authorList>
    </citation>
    <scope>NUCLEOTIDE SEQUENCE</scope>
    <source>
        <strain evidence="5">MPL-01</strain>
    </source>
</reference>